<organism evidence="1">
    <name type="scientific">hydrothermal vent metagenome</name>
    <dbReference type="NCBI Taxonomy" id="652676"/>
    <lineage>
        <taxon>unclassified sequences</taxon>
        <taxon>metagenomes</taxon>
        <taxon>ecological metagenomes</taxon>
    </lineage>
</organism>
<evidence type="ECO:0000313" key="1">
    <source>
        <dbReference type="EMBL" id="VAX28089.1"/>
    </source>
</evidence>
<proteinExistence type="predicted"/>
<gene>
    <name evidence="1" type="ORF">MNBD_NITROSPIRAE01-2315</name>
</gene>
<sequence length="148" mass="16673">METTAPRETVTWKENKKFDSTFSITKAKEVTPVIGQLNGLLSKMNVHISPLNSSPAMIQGEPPKIQLFGLINPGKENIRRSEIYMCLFVTYICLQLAELTFYKYSENLETIEMLEGGAQARVRVSETHRIFVDEMKSIFGQLADGGIL</sequence>
<reference evidence="1" key="1">
    <citation type="submission" date="2018-06" db="EMBL/GenBank/DDBJ databases">
        <authorList>
            <person name="Zhirakovskaya E."/>
        </authorList>
    </citation>
    <scope>NUCLEOTIDE SEQUENCE</scope>
</reference>
<dbReference type="AlphaFoldDB" id="A0A3B1CCZ3"/>
<name>A0A3B1CCZ3_9ZZZZ</name>
<dbReference type="EMBL" id="UOGF01000035">
    <property type="protein sequence ID" value="VAX28089.1"/>
    <property type="molecule type" value="Genomic_DNA"/>
</dbReference>
<accession>A0A3B1CCZ3</accession>
<protein>
    <submittedName>
        <fullName evidence="1">Uncharacterized protein</fullName>
    </submittedName>
</protein>